<dbReference type="EMBL" id="CAJVQA010016517">
    <property type="protein sequence ID" value="CAG8743561.1"/>
    <property type="molecule type" value="Genomic_DNA"/>
</dbReference>
<gene>
    <name evidence="1" type="ORF">CPELLU_LOCUS14231</name>
</gene>
<sequence length="69" mass="7898">MTASDYIQTDDNIEIKEVVLNEVAILEEILSQFDSNSSSDESDIEIEKFSYSVILKQYLPQLLSLLKQI</sequence>
<reference evidence="1" key="1">
    <citation type="submission" date="2021-06" db="EMBL/GenBank/DDBJ databases">
        <authorList>
            <person name="Kallberg Y."/>
            <person name="Tangrot J."/>
            <person name="Rosling A."/>
        </authorList>
    </citation>
    <scope>NUCLEOTIDE SEQUENCE</scope>
    <source>
        <strain evidence="1">FL966</strain>
    </source>
</reference>
<evidence type="ECO:0000313" key="1">
    <source>
        <dbReference type="EMBL" id="CAG8743561.1"/>
    </source>
</evidence>
<dbReference type="AlphaFoldDB" id="A0A9N9NL41"/>
<evidence type="ECO:0000313" key="2">
    <source>
        <dbReference type="Proteomes" id="UP000789759"/>
    </source>
</evidence>
<organism evidence="1 2">
    <name type="scientific">Cetraspora pellucida</name>
    <dbReference type="NCBI Taxonomy" id="1433469"/>
    <lineage>
        <taxon>Eukaryota</taxon>
        <taxon>Fungi</taxon>
        <taxon>Fungi incertae sedis</taxon>
        <taxon>Mucoromycota</taxon>
        <taxon>Glomeromycotina</taxon>
        <taxon>Glomeromycetes</taxon>
        <taxon>Diversisporales</taxon>
        <taxon>Gigasporaceae</taxon>
        <taxon>Cetraspora</taxon>
    </lineage>
</organism>
<name>A0A9N9NL41_9GLOM</name>
<dbReference type="Proteomes" id="UP000789759">
    <property type="component" value="Unassembled WGS sequence"/>
</dbReference>
<comment type="caution">
    <text evidence="1">The sequence shown here is derived from an EMBL/GenBank/DDBJ whole genome shotgun (WGS) entry which is preliminary data.</text>
</comment>
<keyword evidence="2" id="KW-1185">Reference proteome</keyword>
<accession>A0A9N9NL41</accession>
<protein>
    <submittedName>
        <fullName evidence="1">8725_t:CDS:1</fullName>
    </submittedName>
</protein>
<proteinExistence type="predicted"/>